<dbReference type="PANTHER" id="PTHR43431:SF7">
    <property type="entry name" value="OXIDOREDUCTASE, SHORT CHAIN DEHYDROGENASE_REDUCTASE FAMILY (AFU_ORTHOLOGUE AFUA_5G14000)"/>
    <property type="match status" value="1"/>
</dbReference>
<dbReference type="SUPFAM" id="SSF51735">
    <property type="entry name" value="NAD(P)-binding Rossmann-fold domains"/>
    <property type="match status" value="1"/>
</dbReference>
<evidence type="ECO:0008006" key="2">
    <source>
        <dbReference type="Google" id="ProtNLM"/>
    </source>
</evidence>
<dbReference type="Gene3D" id="3.40.50.720">
    <property type="entry name" value="NAD(P)-binding Rossmann-like Domain"/>
    <property type="match status" value="1"/>
</dbReference>
<sequence length="168" mass="18781">MGVPSVLIYNAAARRLIVQGICDVSTEEFINFWKINCLGAFFWSREVLPEMKMNQSGTIIFTGATSSLRSLAGLASFSVGKFGLRSLSQSIAREVGPSGIHVAHVIIDGKVDVPLVRKYVEKQKIPDISWMSPSDIADQYWAIHKQPKSTWTYELDLRPFDEPMTAKM</sequence>
<name>A0A6B2LJG7_9EUKA</name>
<organism evidence="1">
    <name type="scientific">Arcella intermedia</name>
    <dbReference type="NCBI Taxonomy" id="1963864"/>
    <lineage>
        <taxon>Eukaryota</taxon>
        <taxon>Amoebozoa</taxon>
        <taxon>Tubulinea</taxon>
        <taxon>Elardia</taxon>
        <taxon>Arcellinida</taxon>
        <taxon>Sphaerothecina</taxon>
        <taxon>Arcellidae</taxon>
        <taxon>Arcella</taxon>
    </lineage>
</organism>
<dbReference type="EMBL" id="GIBP01008290">
    <property type="protein sequence ID" value="NDV37259.1"/>
    <property type="molecule type" value="Transcribed_RNA"/>
</dbReference>
<protein>
    <recommendedName>
        <fullName evidence="2">Short-chain dehydrogenase/reductase SDR</fullName>
    </recommendedName>
</protein>
<dbReference type="PRINTS" id="PR00081">
    <property type="entry name" value="GDHRDH"/>
</dbReference>
<dbReference type="AlphaFoldDB" id="A0A6B2LJG7"/>
<accession>A0A6B2LJG7</accession>
<dbReference type="InterPro" id="IPR036291">
    <property type="entry name" value="NAD(P)-bd_dom_sf"/>
</dbReference>
<reference evidence="1" key="1">
    <citation type="journal article" date="2020" name="J. Eukaryot. Microbiol.">
        <title>De novo Sequencing, Assembly and Annotation of the Transcriptome for the Free-Living Testate Amoeba Arcella intermedia.</title>
        <authorList>
            <person name="Ribeiro G.M."/>
            <person name="Porfirio-Sousa A.L."/>
            <person name="Maurer-Alcala X.X."/>
            <person name="Katz L.A."/>
            <person name="Lahr D.J.G."/>
        </authorList>
    </citation>
    <scope>NUCLEOTIDE SEQUENCE</scope>
</reference>
<dbReference type="InterPro" id="IPR002347">
    <property type="entry name" value="SDR_fam"/>
</dbReference>
<proteinExistence type="predicted"/>
<evidence type="ECO:0000313" key="1">
    <source>
        <dbReference type="EMBL" id="NDV37259.1"/>
    </source>
</evidence>
<dbReference type="Pfam" id="PF00106">
    <property type="entry name" value="adh_short"/>
    <property type="match status" value="1"/>
</dbReference>
<dbReference type="PANTHER" id="PTHR43431">
    <property type="entry name" value="OXIDOREDUCTASE, SHORT CHAIN DEHYDROGENASE/REDUCTASE FAMILY (AFU_ORTHOLOGUE AFUA_5G14000)"/>
    <property type="match status" value="1"/>
</dbReference>